<comment type="caution">
    <text evidence="3">The sequence shown here is derived from an EMBL/GenBank/DDBJ whole genome shotgun (WGS) entry which is preliminary data.</text>
</comment>
<evidence type="ECO:0000256" key="1">
    <source>
        <dbReference type="ARBA" id="ARBA00022723"/>
    </source>
</evidence>
<proteinExistence type="predicted"/>
<dbReference type="GO" id="GO:0046872">
    <property type="term" value="F:metal ion binding"/>
    <property type="evidence" value="ECO:0007669"/>
    <property type="project" value="UniProtKB-KW"/>
</dbReference>
<dbReference type="EMBL" id="AZBU02000002">
    <property type="protein sequence ID" value="TKR94732.1"/>
    <property type="molecule type" value="Genomic_DNA"/>
</dbReference>
<dbReference type="InterPro" id="IPR011249">
    <property type="entry name" value="Metalloenz_LuxS/M16"/>
</dbReference>
<organism evidence="3 4">
    <name type="scientific">Steinernema carpocapsae</name>
    <name type="common">Entomopathogenic nematode</name>
    <dbReference type="NCBI Taxonomy" id="34508"/>
    <lineage>
        <taxon>Eukaryota</taxon>
        <taxon>Metazoa</taxon>
        <taxon>Ecdysozoa</taxon>
        <taxon>Nematoda</taxon>
        <taxon>Chromadorea</taxon>
        <taxon>Rhabditida</taxon>
        <taxon>Tylenchina</taxon>
        <taxon>Panagrolaimomorpha</taxon>
        <taxon>Strongyloidoidea</taxon>
        <taxon>Steinernematidae</taxon>
        <taxon>Steinernema</taxon>
    </lineage>
</organism>
<gene>
    <name evidence="3" type="ORF">L596_008986</name>
</gene>
<accession>A0A4U5PE39</accession>
<evidence type="ECO:0000259" key="2">
    <source>
        <dbReference type="Pfam" id="PF22456"/>
    </source>
</evidence>
<dbReference type="InterPro" id="IPR054734">
    <property type="entry name" value="PqqF-like_C_4"/>
</dbReference>
<dbReference type="AlphaFoldDB" id="A0A4U5PE39"/>
<dbReference type="GO" id="GO:0051603">
    <property type="term" value="P:proteolysis involved in protein catabolic process"/>
    <property type="evidence" value="ECO:0007669"/>
    <property type="project" value="TreeGrafter"/>
</dbReference>
<dbReference type="GO" id="GO:0043171">
    <property type="term" value="P:peptide catabolic process"/>
    <property type="evidence" value="ECO:0007669"/>
    <property type="project" value="TreeGrafter"/>
</dbReference>
<dbReference type="Proteomes" id="UP000298663">
    <property type="component" value="Unassembled WGS sequence"/>
</dbReference>
<dbReference type="Pfam" id="PF22456">
    <property type="entry name" value="PqqF-like_C_4"/>
    <property type="match status" value="1"/>
</dbReference>
<dbReference type="Gene3D" id="3.30.830.10">
    <property type="entry name" value="Metalloenzyme, LuxS/M16 peptidase-like"/>
    <property type="match status" value="1"/>
</dbReference>
<dbReference type="GO" id="GO:0004222">
    <property type="term" value="F:metalloendopeptidase activity"/>
    <property type="evidence" value="ECO:0007669"/>
    <property type="project" value="TreeGrafter"/>
</dbReference>
<sequence>MMSGVLNVIKKKIPTCRPLLENEISKKRHLKLEDSKIQWVPQSCALIFLQIDSKSVINRANLRLLYQLIISPTHTVLRGQEQLGYVAQASLYDANEPRGLYVLVGGAYDPKNVQGRIESFLEAFGKKCRRKSSKPTFSRKFTASKLMSSVYLKKTVPSGSILRNSYSKTFSRKRASQVASTAGALRKNRTPKIILFTKVGES</sequence>
<protein>
    <recommendedName>
        <fullName evidence="2">Coenzyme PQQ synthesis protein F-like C-terminal lobe domain-containing protein</fullName>
    </recommendedName>
</protein>
<keyword evidence="4" id="KW-1185">Reference proteome</keyword>
<dbReference type="PANTHER" id="PTHR43690:SF18">
    <property type="entry name" value="INSULIN-DEGRADING ENZYME-RELATED"/>
    <property type="match status" value="1"/>
</dbReference>
<dbReference type="InterPro" id="IPR050626">
    <property type="entry name" value="Peptidase_M16"/>
</dbReference>
<evidence type="ECO:0000313" key="3">
    <source>
        <dbReference type="EMBL" id="TKR94732.1"/>
    </source>
</evidence>
<dbReference type="SUPFAM" id="SSF63411">
    <property type="entry name" value="LuxS/MPP-like metallohydrolase"/>
    <property type="match status" value="1"/>
</dbReference>
<keyword evidence="1" id="KW-0479">Metal-binding</keyword>
<evidence type="ECO:0000313" key="4">
    <source>
        <dbReference type="Proteomes" id="UP000298663"/>
    </source>
</evidence>
<name>A0A4U5PE39_STECR</name>
<dbReference type="GO" id="GO:0005829">
    <property type="term" value="C:cytosol"/>
    <property type="evidence" value="ECO:0007669"/>
    <property type="project" value="TreeGrafter"/>
</dbReference>
<dbReference type="PANTHER" id="PTHR43690">
    <property type="entry name" value="NARDILYSIN"/>
    <property type="match status" value="1"/>
</dbReference>
<dbReference type="GO" id="GO:0005739">
    <property type="term" value="C:mitochondrion"/>
    <property type="evidence" value="ECO:0007669"/>
    <property type="project" value="TreeGrafter"/>
</dbReference>
<feature type="domain" description="Coenzyme PQQ synthesis protein F-like C-terminal lobe" evidence="2">
    <location>
        <begin position="64"/>
        <end position="130"/>
    </location>
</feature>
<reference evidence="3 4" key="1">
    <citation type="journal article" date="2015" name="Genome Biol.">
        <title>Comparative genomics of Steinernema reveals deeply conserved gene regulatory networks.</title>
        <authorList>
            <person name="Dillman A.R."/>
            <person name="Macchietto M."/>
            <person name="Porter C.F."/>
            <person name="Rogers A."/>
            <person name="Williams B."/>
            <person name="Antoshechkin I."/>
            <person name="Lee M.M."/>
            <person name="Goodwin Z."/>
            <person name="Lu X."/>
            <person name="Lewis E.E."/>
            <person name="Goodrich-Blair H."/>
            <person name="Stock S.P."/>
            <person name="Adams B.J."/>
            <person name="Sternberg P.W."/>
            <person name="Mortazavi A."/>
        </authorList>
    </citation>
    <scope>NUCLEOTIDE SEQUENCE [LARGE SCALE GENOMIC DNA]</scope>
    <source>
        <strain evidence="3 4">ALL</strain>
    </source>
</reference>
<dbReference type="STRING" id="34508.A0A4U5PE39"/>
<reference evidence="3 4" key="2">
    <citation type="journal article" date="2019" name="G3 (Bethesda)">
        <title>Hybrid Assembly of the Genome of the Entomopathogenic Nematode Steinernema carpocapsae Identifies the X-Chromosome.</title>
        <authorList>
            <person name="Serra L."/>
            <person name="Macchietto M."/>
            <person name="Macias-Munoz A."/>
            <person name="McGill C.J."/>
            <person name="Rodriguez I.M."/>
            <person name="Rodriguez B."/>
            <person name="Murad R."/>
            <person name="Mortazavi A."/>
        </authorList>
    </citation>
    <scope>NUCLEOTIDE SEQUENCE [LARGE SCALE GENOMIC DNA]</scope>
    <source>
        <strain evidence="3 4">ALL</strain>
    </source>
</reference>